<feature type="region of interest" description="Disordered" evidence="1">
    <location>
        <begin position="1"/>
        <end position="34"/>
    </location>
</feature>
<evidence type="ECO:0000256" key="1">
    <source>
        <dbReference type="SAM" id="MobiDB-lite"/>
    </source>
</evidence>
<organism evidence="2 3">
    <name type="scientific">Candidatus Pantoea floridensis</name>
    <dbReference type="NCBI Taxonomy" id="1938870"/>
    <lineage>
        <taxon>Bacteria</taxon>
        <taxon>Pseudomonadati</taxon>
        <taxon>Pseudomonadota</taxon>
        <taxon>Gammaproteobacteria</taxon>
        <taxon>Enterobacterales</taxon>
        <taxon>Erwiniaceae</taxon>
        <taxon>Pantoea</taxon>
    </lineage>
</organism>
<keyword evidence="3" id="KW-1185">Reference proteome</keyword>
<proteinExistence type="predicted"/>
<dbReference type="AlphaFoldDB" id="A0A286BWD8"/>
<name>A0A286BWD8_9GAMM</name>
<accession>A0A286BWD8</accession>
<dbReference type="EMBL" id="OCMY01000001">
    <property type="protein sequence ID" value="SOD38466.1"/>
    <property type="molecule type" value="Genomic_DNA"/>
</dbReference>
<sequence length="70" mass="7335">MRFLNRAGKSREPSVAHTVPPVHVTGAGMGKPLQPQRFRATKPALSLQCAGVPPSGIRTVSRGDISPASC</sequence>
<feature type="region of interest" description="Disordered" evidence="1">
    <location>
        <begin position="49"/>
        <end position="70"/>
    </location>
</feature>
<reference evidence="3" key="1">
    <citation type="submission" date="2017-09" db="EMBL/GenBank/DDBJ databases">
        <authorList>
            <person name="Varghese N."/>
            <person name="Submissions S."/>
        </authorList>
    </citation>
    <scope>NUCLEOTIDE SEQUENCE [LARGE SCALE GENOMIC DNA]</scope>
    <source>
        <strain evidence="3">JKS000234</strain>
    </source>
</reference>
<gene>
    <name evidence="2" type="ORF">SAMN06273570_2883</name>
</gene>
<dbReference type="Proteomes" id="UP000219271">
    <property type="component" value="Unassembled WGS sequence"/>
</dbReference>
<evidence type="ECO:0000313" key="2">
    <source>
        <dbReference type="EMBL" id="SOD38466.1"/>
    </source>
</evidence>
<evidence type="ECO:0000313" key="3">
    <source>
        <dbReference type="Proteomes" id="UP000219271"/>
    </source>
</evidence>
<protein>
    <submittedName>
        <fullName evidence="2">Uncharacterized protein</fullName>
    </submittedName>
</protein>